<reference evidence="2 3" key="1">
    <citation type="submission" date="2024-05" db="EMBL/GenBank/DDBJ databases">
        <title>Genome sequencing and assembly of Indian major carp, Cirrhinus mrigala (Hamilton, 1822).</title>
        <authorList>
            <person name="Mohindra V."/>
            <person name="Chowdhury L.M."/>
            <person name="Lal K."/>
            <person name="Jena J.K."/>
        </authorList>
    </citation>
    <scope>NUCLEOTIDE SEQUENCE [LARGE SCALE GENOMIC DNA]</scope>
    <source>
        <strain evidence="2">CM1030</strain>
        <tissue evidence="2">Blood</tissue>
    </source>
</reference>
<name>A0ABD0Q556_CIRMR</name>
<proteinExistence type="predicted"/>
<feature type="non-terminal residue" evidence="2">
    <location>
        <position position="76"/>
    </location>
</feature>
<organism evidence="2 3">
    <name type="scientific">Cirrhinus mrigala</name>
    <name type="common">Mrigala</name>
    <dbReference type="NCBI Taxonomy" id="683832"/>
    <lineage>
        <taxon>Eukaryota</taxon>
        <taxon>Metazoa</taxon>
        <taxon>Chordata</taxon>
        <taxon>Craniata</taxon>
        <taxon>Vertebrata</taxon>
        <taxon>Euteleostomi</taxon>
        <taxon>Actinopterygii</taxon>
        <taxon>Neopterygii</taxon>
        <taxon>Teleostei</taxon>
        <taxon>Ostariophysi</taxon>
        <taxon>Cypriniformes</taxon>
        <taxon>Cyprinidae</taxon>
        <taxon>Labeoninae</taxon>
        <taxon>Labeonini</taxon>
        <taxon>Cirrhinus</taxon>
    </lineage>
</organism>
<accession>A0ABD0Q556</accession>
<feature type="compositionally biased region" description="Basic residues" evidence="1">
    <location>
        <begin position="39"/>
        <end position="49"/>
    </location>
</feature>
<feature type="compositionally biased region" description="Polar residues" evidence="1">
    <location>
        <begin position="24"/>
        <end position="38"/>
    </location>
</feature>
<feature type="region of interest" description="Disordered" evidence="1">
    <location>
        <begin position="24"/>
        <end position="59"/>
    </location>
</feature>
<dbReference type="EMBL" id="JAMKFB020000011">
    <property type="protein sequence ID" value="KAL0181077.1"/>
    <property type="molecule type" value="Genomic_DNA"/>
</dbReference>
<dbReference type="Proteomes" id="UP001529510">
    <property type="component" value="Unassembled WGS sequence"/>
</dbReference>
<feature type="non-terminal residue" evidence="2">
    <location>
        <position position="1"/>
    </location>
</feature>
<evidence type="ECO:0000313" key="3">
    <source>
        <dbReference type="Proteomes" id="UP001529510"/>
    </source>
</evidence>
<evidence type="ECO:0000256" key="1">
    <source>
        <dbReference type="SAM" id="MobiDB-lite"/>
    </source>
</evidence>
<keyword evidence="3" id="KW-1185">Reference proteome</keyword>
<evidence type="ECO:0000313" key="2">
    <source>
        <dbReference type="EMBL" id="KAL0181077.1"/>
    </source>
</evidence>
<protein>
    <submittedName>
        <fullName evidence="2">Uncharacterized protein</fullName>
    </submittedName>
</protein>
<dbReference type="AlphaFoldDB" id="A0ABD0Q556"/>
<comment type="caution">
    <text evidence="2">The sequence shown here is derived from an EMBL/GenBank/DDBJ whole genome shotgun (WGS) entry which is preliminary data.</text>
</comment>
<gene>
    <name evidence="2" type="ORF">M9458_023483</name>
</gene>
<sequence length="76" mass="8302">TQEAIQGMLSMANLQSSDSCLQTKKQSSVAGATASNSKRPAKRLPKKTQKSSSVDSLDMFDDDQDHLEACFKDSDY</sequence>